<dbReference type="AlphaFoldDB" id="A0A835CSV1"/>
<sequence length="188" mass="21353">MSTDYLFRLILPPTFSTKLNERSIQPQSNKKAYNEETSAFYLDKWHVLLDGDELTVKLKDTGETTDTPNSFGMVKLQFPMTVTLEGTPVKIKIKDSDDNFTVYHNVVIKAEKDPNVSSKTEDKKSEIGTLRMALESGNIMIESSPDTKTNQVAYIKQEVVIEIDFDSKVPSILVYPYIKYLVSVDENK</sequence>
<evidence type="ECO:0000313" key="1">
    <source>
        <dbReference type="EMBL" id="KAF7995384.1"/>
    </source>
</evidence>
<keyword evidence="2" id="KW-1185">Reference proteome</keyword>
<evidence type="ECO:0000313" key="2">
    <source>
        <dbReference type="Proteomes" id="UP000639338"/>
    </source>
</evidence>
<proteinExistence type="predicted"/>
<dbReference type="Proteomes" id="UP000639338">
    <property type="component" value="Unassembled WGS sequence"/>
</dbReference>
<accession>A0A835CSV1</accession>
<protein>
    <submittedName>
        <fullName evidence="1">Uncharacterized protein</fullName>
    </submittedName>
</protein>
<reference evidence="1 2" key="1">
    <citation type="submission" date="2020-08" db="EMBL/GenBank/DDBJ databases">
        <title>Aphidius gifuensis genome sequencing and assembly.</title>
        <authorList>
            <person name="Du Z."/>
        </authorList>
    </citation>
    <scope>NUCLEOTIDE SEQUENCE [LARGE SCALE GENOMIC DNA]</scope>
    <source>
        <strain evidence="1">YNYX2018</strain>
        <tissue evidence="1">Adults</tissue>
    </source>
</reference>
<name>A0A835CSV1_APHGI</name>
<organism evidence="1 2">
    <name type="scientific">Aphidius gifuensis</name>
    <name type="common">Parasitoid wasp</name>
    <dbReference type="NCBI Taxonomy" id="684658"/>
    <lineage>
        <taxon>Eukaryota</taxon>
        <taxon>Metazoa</taxon>
        <taxon>Ecdysozoa</taxon>
        <taxon>Arthropoda</taxon>
        <taxon>Hexapoda</taxon>
        <taxon>Insecta</taxon>
        <taxon>Pterygota</taxon>
        <taxon>Neoptera</taxon>
        <taxon>Endopterygota</taxon>
        <taxon>Hymenoptera</taxon>
        <taxon>Apocrita</taxon>
        <taxon>Ichneumonoidea</taxon>
        <taxon>Braconidae</taxon>
        <taxon>Aphidiinae</taxon>
        <taxon>Aphidius</taxon>
    </lineage>
</organism>
<dbReference type="EMBL" id="JACMRX010000002">
    <property type="protein sequence ID" value="KAF7995384.1"/>
    <property type="molecule type" value="Genomic_DNA"/>
</dbReference>
<comment type="caution">
    <text evidence="1">The sequence shown here is derived from an EMBL/GenBank/DDBJ whole genome shotgun (WGS) entry which is preliminary data.</text>
</comment>
<gene>
    <name evidence="1" type="ORF">HCN44_006491</name>
</gene>